<dbReference type="RefSeq" id="WP_068389761.1">
    <property type="nucleotide sequence ID" value="NZ_LSZO01000144.1"/>
</dbReference>
<evidence type="ECO:0000313" key="1">
    <source>
        <dbReference type="EMBL" id="KXU38336.1"/>
    </source>
</evidence>
<dbReference type="Pfam" id="PF09491">
    <property type="entry name" value="RE_AlwI"/>
    <property type="match status" value="1"/>
</dbReference>
<name>A0A139SUQ9_9GAMM</name>
<dbReference type="AlphaFoldDB" id="A0A139SUQ9"/>
<keyword evidence="2" id="KW-1185">Reference proteome</keyword>
<sequence>MLWHIGNTTVRTPYRLQEALRVLLTSPLNGNLLGREQEHAFARLLHESGIVEAGRVERGEDASDLGRKWRSALSQLGFITPQLTRLQKATHFSAKDDLVWKYAGDIATLSGKRYEITPSGYRLAKADVIAAQQECFLRSIAAYQIPSQIETGYKCRPFSPLRFVLDVICEIESSGADPVLGFDEFALFVQTKSPDDGANNVVAKILSYRMARQSNRGQVRLFDRAQYETVATEVKRQTTTLKDYADLSFRYLRATGLFQSNGRGICLSSRKIQLTQLIRRDGYTFHDAKEYFQTLWVGASLPTDDANTSLQVATSLAEQLTSRGVTSVAPPAGTPVAEIEAVRHAFEERLSQLDEEEFAAAQAGKVQEIADWMDAIASGKSGMLADGTQIKSLGNERPAYLEWIVWRTFLAMDSLVIPAWQCRNFKIDQDFLPVHCAPGGRPDMVFEFEDMIVVVEVTLTSSSRQEATEGEPVRRHVARYAQEQGGKKWVCGLFIALQIDSNTAHTFSSGTWYAPNDSKIPLRIVPMTLADFRTFLLAGQKILPEMPQKLRTLLTECRAESNREAPQWKSEISRIVHSMAQALRATTSGKG</sequence>
<comment type="caution">
    <text evidence="1">The sequence shown here is derived from an EMBL/GenBank/DDBJ whole genome shotgun (WGS) entry which is preliminary data.</text>
</comment>
<evidence type="ECO:0008006" key="3">
    <source>
        <dbReference type="Google" id="ProtNLM"/>
    </source>
</evidence>
<reference evidence="1 2" key="1">
    <citation type="submission" date="2016-02" db="EMBL/GenBank/DDBJ databases">
        <authorList>
            <person name="Wen L."/>
            <person name="He K."/>
            <person name="Yang H."/>
        </authorList>
    </citation>
    <scope>NUCLEOTIDE SEQUENCE [LARGE SCALE GENOMIC DNA]</scope>
    <source>
        <strain evidence="1 2">CV58</strain>
    </source>
</reference>
<accession>A0A139SUQ9</accession>
<dbReference type="InterPro" id="IPR018573">
    <property type="entry name" value="Restrct_endonuc_II_AlwI"/>
</dbReference>
<dbReference type="Proteomes" id="UP000072660">
    <property type="component" value="Unassembled WGS sequence"/>
</dbReference>
<proteinExistence type="predicted"/>
<protein>
    <recommendedName>
        <fullName evidence="3">Restriction endonuclease</fullName>
    </recommendedName>
</protein>
<organism evidence="1 2">
    <name type="scientific">Ventosimonas gracilis</name>
    <dbReference type="NCBI Taxonomy" id="1680762"/>
    <lineage>
        <taxon>Bacteria</taxon>
        <taxon>Pseudomonadati</taxon>
        <taxon>Pseudomonadota</taxon>
        <taxon>Gammaproteobacteria</taxon>
        <taxon>Pseudomonadales</taxon>
        <taxon>Ventosimonadaceae</taxon>
        <taxon>Ventosimonas</taxon>
    </lineage>
</organism>
<evidence type="ECO:0000313" key="2">
    <source>
        <dbReference type="Proteomes" id="UP000072660"/>
    </source>
</evidence>
<dbReference type="EMBL" id="LSZO01000144">
    <property type="protein sequence ID" value="KXU38336.1"/>
    <property type="molecule type" value="Genomic_DNA"/>
</dbReference>
<dbReference type="CDD" id="cd22316">
    <property type="entry name" value="BspD6I-like"/>
    <property type="match status" value="1"/>
</dbReference>
<dbReference type="OrthoDB" id="5314016at2"/>
<gene>
    <name evidence="1" type="ORF">AXE65_01865</name>
</gene>
<dbReference type="Gene3D" id="3.40.91.50">
    <property type="match status" value="1"/>
</dbReference>